<protein>
    <submittedName>
        <fullName evidence="2">Formyl-CoA transferase</fullName>
    </submittedName>
</protein>
<name>A0A261TY75_9BORD</name>
<dbReference type="InterPro" id="IPR023606">
    <property type="entry name" value="CoA-Trfase_III_dom_1_sf"/>
</dbReference>
<evidence type="ECO:0000256" key="1">
    <source>
        <dbReference type="ARBA" id="ARBA00022679"/>
    </source>
</evidence>
<dbReference type="OrthoDB" id="5294844at2"/>
<dbReference type="Proteomes" id="UP000216885">
    <property type="component" value="Unassembled WGS sequence"/>
</dbReference>
<reference evidence="2 3" key="1">
    <citation type="submission" date="2017-05" db="EMBL/GenBank/DDBJ databases">
        <title>Complete and WGS of Bordetella genogroups.</title>
        <authorList>
            <person name="Spilker T."/>
            <person name="LiPuma J."/>
        </authorList>
    </citation>
    <scope>NUCLEOTIDE SEQUENCE [LARGE SCALE GENOMIC DNA]</scope>
    <source>
        <strain evidence="2 3">AU9919</strain>
    </source>
</reference>
<evidence type="ECO:0000313" key="3">
    <source>
        <dbReference type="Proteomes" id="UP000216885"/>
    </source>
</evidence>
<dbReference type="InterPro" id="IPR044855">
    <property type="entry name" value="CoA-Trfase_III_dom3_sf"/>
</dbReference>
<dbReference type="Gene3D" id="3.30.1540.10">
    <property type="entry name" value="formyl-coa transferase, domain 3"/>
    <property type="match status" value="1"/>
</dbReference>
<dbReference type="RefSeq" id="WP_094820696.1">
    <property type="nucleotide sequence ID" value="NZ_NEVO01000005.1"/>
</dbReference>
<dbReference type="EMBL" id="NEVQ01000016">
    <property type="protein sequence ID" value="OZI54646.1"/>
    <property type="molecule type" value="Genomic_DNA"/>
</dbReference>
<sequence>MGALTGIRVLDLSRVVSGPFCSMLLGDLGAEIIKIEEPEHGDDSRAFGPPFVGGESAYFLSINRNKRSCAINLRDPAGVWLTRQLAEQCDVLLDNFRPGTMKRLGLDHRELRAINPKLVSCSITGFGSTGPDAQRPGYDLIIQGESGVMDITGDPDGPPTKVGTSIGDLLTGQFATQGIMAALLERVRTGVGRHVDVSMLDSMASLLTFNAGIYFTTGQSPKRRGNTHATIAPYETFQASDGWVNIGVANDKFWQLFCKVIERPDLSAESRFARAADRVKLRGELVPIVAQIISTKPRRHWIEALSRAGVPYGDIRSVQEVCEAEQLVTRNMIIEMQHPTAGMVKNIDSPLRFDDKNDDVHSAPPLLGQHTAEILIDLLGLNQAQLDDLANRRVIRCEEVKHE</sequence>
<dbReference type="PANTHER" id="PTHR48207:SF3">
    <property type="entry name" value="SUCCINATE--HYDROXYMETHYLGLUTARATE COA-TRANSFERASE"/>
    <property type="match status" value="1"/>
</dbReference>
<proteinExistence type="predicted"/>
<keyword evidence="3" id="KW-1185">Reference proteome</keyword>
<dbReference type="AlphaFoldDB" id="A0A261TY75"/>
<comment type="caution">
    <text evidence="2">The sequence shown here is derived from an EMBL/GenBank/DDBJ whole genome shotgun (WGS) entry which is preliminary data.</text>
</comment>
<dbReference type="SUPFAM" id="SSF89796">
    <property type="entry name" value="CoA-transferase family III (CaiB/BaiF)"/>
    <property type="match status" value="1"/>
</dbReference>
<organism evidence="2 3">
    <name type="scientific">Bordetella genomosp. 4</name>
    <dbReference type="NCBI Taxonomy" id="463044"/>
    <lineage>
        <taxon>Bacteria</taxon>
        <taxon>Pseudomonadati</taxon>
        <taxon>Pseudomonadota</taxon>
        <taxon>Betaproteobacteria</taxon>
        <taxon>Burkholderiales</taxon>
        <taxon>Alcaligenaceae</taxon>
        <taxon>Bordetella</taxon>
    </lineage>
</organism>
<gene>
    <name evidence="2" type="ORF">CAL20_16865</name>
</gene>
<dbReference type="InterPro" id="IPR050483">
    <property type="entry name" value="CoA-transferase_III_domain"/>
</dbReference>
<dbReference type="GO" id="GO:0008410">
    <property type="term" value="F:CoA-transferase activity"/>
    <property type="evidence" value="ECO:0007669"/>
    <property type="project" value="TreeGrafter"/>
</dbReference>
<evidence type="ECO:0000313" key="2">
    <source>
        <dbReference type="EMBL" id="OZI54646.1"/>
    </source>
</evidence>
<dbReference type="PANTHER" id="PTHR48207">
    <property type="entry name" value="SUCCINATE--HYDROXYMETHYLGLUTARATE COA-TRANSFERASE"/>
    <property type="match status" value="1"/>
</dbReference>
<dbReference type="Pfam" id="PF02515">
    <property type="entry name" value="CoA_transf_3"/>
    <property type="match status" value="1"/>
</dbReference>
<dbReference type="InterPro" id="IPR003673">
    <property type="entry name" value="CoA-Trfase_fam_III"/>
</dbReference>
<dbReference type="Gene3D" id="3.40.50.10540">
    <property type="entry name" value="Crotonobetainyl-coa:carnitine coa-transferase, domain 1"/>
    <property type="match status" value="1"/>
</dbReference>
<accession>A0A261TY75</accession>
<keyword evidence="1 2" id="KW-0808">Transferase</keyword>